<feature type="domain" description="Peptidoglycan binding-like" evidence="2">
    <location>
        <begin position="96"/>
        <end position="133"/>
    </location>
</feature>
<dbReference type="Pfam" id="PF01471">
    <property type="entry name" value="PG_binding_1"/>
    <property type="match status" value="1"/>
</dbReference>
<keyword evidence="4" id="KW-1185">Reference proteome</keyword>
<dbReference type="Proteomes" id="UP000656881">
    <property type="component" value="Unassembled WGS sequence"/>
</dbReference>
<accession>A0ABQ2LJ18</accession>
<organism evidence="3 4">
    <name type="scientific">Streptomyces lasiicapitis</name>
    <dbReference type="NCBI Taxonomy" id="1923961"/>
    <lineage>
        <taxon>Bacteria</taxon>
        <taxon>Bacillati</taxon>
        <taxon>Actinomycetota</taxon>
        <taxon>Actinomycetes</taxon>
        <taxon>Kitasatosporales</taxon>
        <taxon>Streptomycetaceae</taxon>
        <taxon>Streptomyces</taxon>
    </lineage>
</organism>
<protein>
    <recommendedName>
        <fullName evidence="2">Peptidoglycan binding-like domain-containing protein</fullName>
    </recommendedName>
</protein>
<feature type="chain" id="PRO_5045197135" description="Peptidoglycan binding-like domain-containing protein" evidence="1">
    <location>
        <begin position="38"/>
        <end position="183"/>
    </location>
</feature>
<comment type="caution">
    <text evidence="3">The sequence shown here is derived from an EMBL/GenBank/DDBJ whole genome shotgun (WGS) entry which is preliminary data.</text>
</comment>
<evidence type="ECO:0000259" key="2">
    <source>
        <dbReference type="Pfam" id="PF01471"/>
    </source>
</evidence>
<dbReference type="EMBL" id="BMNG01000001">
    <property type="protein sequence ID" value="GGO35961.1"/>
    <property type="molecule type" value="Genomic_DNA"/>
</dbReference>
<feature type="signal peptide" evidence="1">
    <location>
        <begin position="1"/>
        <end position="37"/>
    </location>
</feature>
<gene>
    <name evidence="3" type="ORF">GCM10012286_07340</name>
</gene>
<evidence type="ECO:0000313" key="4">
    <source>
        <dbReference type="Proteomes" id="UP000656881"/>
    </source>
</evidence>
<keyword evidence="1" id="KW-0732">Signal</keyword>
<dbReference type="PROSITE" id="PS51318">
    <property type="entry name" value="TAT"/>
    <property type="match status" value="1"/>
</dbReference>
<dbReference type="RefSeq" id="WP_229696666.1">
    <property type="nucleotide sequence ID" value="NZ_BMNG01000001.1"/>
</dbReference>
<dbReference type="InterPro" id="IPR006311">
    <property type="entry name" value="TAT_signal"/>
</dbReference>
<dbReference type="InterPro" id="IPR036366">
    <property type="entry name" value="PGBDSf"/>
</dbReference>
<proteinExistence type="predicted"/>
<sequence length="183" mass="19902">MHHRTTTRRPRRLLAAAVAVTAGAGLALAGTAPLAQAAGPHVIDGGGDAFNDWGDEGTLSRHSHADSNATWLWQSVLYADGAKWRDSHGVRHTFKKSDVDGRFGWKTASATKWWQAHEDLEDVDGIVGKETFGAADNFLSGPHSGGQVDYTGFVRQVAFKRLAGTYYVKIDGHWKKASYNRLG</sequence>
<name>A0ABQ2LJ18_9ACTN</name>
<dbReference type="InterPro" id="IPR036365">
    <property type="entry name" value="PGBD-like_sf"/>
</dbReference>
<dbReference type="Gene3D" id="1.10.101.10">
    <property type="entry name" value="PGBD-like superfamily/PGBD"/>
    <property type="match status" value="1"/>
</dbReference>
<evidence type="ECO:0000313" key="3">
    <source>
        <dbReference type="EMBL" id="GGO35961.1"/>
    </source>
</evidence>
<evidence type="ECO:0000256" key="1">
    <source>
        <dbReference type="SAM" id="SignalP"/>
    </source>
</evidence>
<reference evidence="4" key="1">
    <citation type="journal article" date="2019" name="Int. J. Syst. Evol. Microbiol.">
        <title>The Global Catalogue of Microorganisms (GCM) 10K type strain sequencing project: providing services to taxonomists for standard genome sequencing and annotation.</title>
        <authorList>
            <consortium name="The Broad Institute Genomics Platform"/>
            <consortium name="The Broad Institute Genome Sequencing Center for Infectious Disease"/>
            <person name="Wu L."/>
            <person name="Ma J."/>
        </authorList>
    </citation>
    <scope>NUCLEOTIDE SEQUENCE [LARGE SCALE GENOMIC DNA]</scope>
    <source>
        <strain evidence="4">CGMCC 4.7349</strain>
    </source>
</reference>
<dbReference type="SUPFAM" id="SSF47090">
    <property type="entry name" value="PGBD-like"/>
    <property type="match status" value="1"/>
</dbReference>
<dbReference type="InterPro" id="IPR002477">
    <property type="entry name" value="Peptidoglycan-bd-like"/>
</dbReference>